<organism evidence="4 5">
    <name type="scientific">Venturia inaequalis</name>
    <name type="common">Apple scab fungus</name>
    <dbReference type="NCBI Taxonomy" id="5025"/>
    <lineage>
        <taxon>Eukaryota</taxon>
        <taxon>Fungi</taxon>
        <taxon>Dikarya</taxon>
        <taxon>Ascomycota</taxon>
        <taxon>Pezizomycotina</taxon>
        <taxon>Dothideomycetes</taxon>
        <taxon>Pleosporomycetidae</taxon>
        <taxon>Venturiales</taxon>
        <taxon>Venturiaceae</taxon>
        <taxon>Venturia</taxon>
    </lineage>
</organism>
<dbReference type="CDD" id="cd05251">
    <property type="entry name" value="NmrA_like_SDR_a"/>
    <property type="match status" value="1"/>
</dbReference>
<dbReference type="InterPro" id="IPR008030">
    <property type="entry name" value="NmrA-like"/>
</dbReference>
<dbReference type="PANTHER" id="PTHR42748:SF28">
    <property type="entry name" value="NMRA-LIKE DOMAIN-CONTAINING PROTEIN"/>
    <property type="match status" value="1"/>
</dbReference>
<dbReference type="Pfam" id="PF00106">
    <property type="entry name" value="adh_short"/>
    <property type="match status" value="1"/>
</dbReference>
<evidence type="ECO:0000313" key="4">
    <source>
        <dbReference type="EMBL" id="KAE9976223.1"/>
    </source>
</evidence>
<reference evidence="4 5" key="1">
    <citation type="submission" date="2019-11" db="EMBL/GenBank/DDBJ databases">
        <title>Venturia inaequalis Genome Resource.</title>
        <authorList>
            <person name="Lichtner F.J."/>
        </authorList>
    </citation>
    <scope>NUCLEOTIDE SEQUENCE [LARGE SCALE GENOMIC DNA]</scope>
    <source>
        <strain evidence="4">Bline_iso_100314</strain>
    </source>
</reference>
<accession>A0A8H3YY54</accession>
<protein>
    <recommendedName>
        <fullName evidence="3">NmrA-like domain-containing protein</fullName>
    </recommendedName>
</protein>
<dbReference type="Gene3D" id="3.90.25.10">
    <property type="entry name" value="UDP-galactose 4-epimerase, domain 1"/>
    <property type="match status" value="1"/>
</dbReference>
<proteinExistence type="inferred from homology"/>
<dbReference type="AlphaFoldDB" id="A0A8H3YY54"/>
<keyword evidence="2" id="KW-0521">NADP</keyword>
<dbReference type="PRINTS" id="PR00080">
    <property type="entry name" value="SDRFAMILY"/>
</dbReference>
<evidence type="ECO:0000256" key="2">
    <source>
        <dbReference type="ARBA" id="ARBA00022857"/>
    </source>
</evidence>
<feature type="domain" description="NmrA-like" evidence="3">
    <location>
        <begin position="328"/>
        <end position="590"/>
    </location>
</feature>
<dbReference type="InterPro" id="IPR002347">
    <property type="entry name" value="SDR_fam"/>
</dbReference>
<comment type="similarity">
    <text evidence="1">Belongs to the NmrA-type oxidoreductase family.</text>
</comment>
<name>A0A8H3YY54_VENIN</name>
<dbReference type="Pfam" id="PF05368">
    <property type="entry name" value="NmrA"/>
    <property type="match status" value="1"/>
</dbReference>
<sequence length="705" mass="78180">MASLLDTITSRPATEQKVAIVTGSTVSIAFKFDNRALTDQLMQSGIGSWLAEHLHARGYRVAVCGRREADGQSIASNLDPAGNTAIFVRCDIKSYDSQAQLFQTVWKKWGRLDVLVANAGCVDRGSLYNFARRNAAVDDLPAEPDLSCTDIDLKGTIYGTTLATHFMRNNPGKKGGKIIVTGSMIGVYPCPTFPEYCAAKAAVHQWVRTMAPVLAKKEDITINCIMPGGIETPAMPDFSTAFLPEHMTLKTNLISGYDLFLDDAENTRTGETIEAAHDTLIPWSKPEYKSGAFAKRTEKVYDPWFALVHGETSDLAEAMKAPPTKGPKIIAVTGATGSQGGGVVNVMKKTPGWKVRAITRNPVSEAAKKLEAEGVEVVQASFNDEVSLAKAFEGVHAVFAVTNWWEHLAQGKSQDESGVLEEEQGMNIARAAASTDTLEHYIWSTTPSAKRKFKGELLTPHMDYKANVDARIKSELPDLAKISTYLYFGYYPQNMAYFPLIKPIEYPGNGQWIQTIPSKSDAKVLLSGDMTVNPGIWVRQALATGIKAYEKYANVALEKWTFQEMIDVWSEITGNRGVFVETTIDAWTKLWGPAGNELGLQFKFGEMCDPWEENDGDFISPKELGIDEKEVKKQYKSTTRKDLERRRMLKILPGGREELVFDVDTISGHWAFEHLKEVVPYHLEMGMKAVLMFMVPAYFEGNMNW</sequence>
<dbReference type="PANTHER" id="PTHR42748">
    <property type="entry name" value="NITROGEN METABOLITE REPRESSION PROTEIN NMRA FAMILY MEMBER"/>
    <property type="match status" value="1"/>
</dbReference>
<dbReference type="InterPro" id="IPR051164">
    <property type="entry name" value="NmrA-like_oxidored"/>
</dbReference>
<dbReference type="Gene3D" id="3.40.50.720">
    <property type="entry name" value="NAD(P)-binding Rossmann-like Domain"/>
    <property type="match status" value="2"/>
</dbReference>
<evidence type="ECO:0000313" key="5">
    <source>
        <dbReference type="Proteomes" id="UP000433883"/>
    </source>
</evidence>
<dbReference type="SUPFAM" id="SSF51735">
    <property type="entry name" value="NAD(P)-binding Rossmann-fold domains"/>
    <property type="match status" value="2"/>
</dbReference>
<dbReference type="InterPro" id="IPR036291">
    <property type="entry name" value="NAD(P)-bd_dom_sf"/>
</dbReference>
<evidence type="ECO:0000256" key="1">
    <source>
        <dbReference type="ARBA" id="ARBA00006328"/>
    </source>
</evidence>
<comment type="caution">
    <text evidence="4">The sequence shown here is derived from an EMBL/GenBank/DDBJ whole genome shotgun (WGS) entry which is preliminary data.</text>
</comment>
<dbReference type="GO" id="GO:0005634">
    <property type="term" value="C:nucleus"/>
    <property type="evidence" value="ECO:0007669"/>
    <property type="project" value="TreeGrafter"/>
</dbReference>
<dbReference type="Proteomes" id="UP000433883">
    <property type="component" value="Unassembled WGS sequence"/>
</dbReference>
<evidence type="ECO:0000259" key="3">
    <source>
        <dbReference type="Pfam" id="PF05368"/>
    </source>
</evidence>
<dbReference type="InterPro" id="IPR020904">
    <property type="entry name" value="Sc_DH/Rdtase_CS"/>
</dbReference>
<dbReference type="EMBL" id="WNWQ01000158">
    <property type="protein sequence ID" value="KAE9976223.1"/>
    <property type="molecule type" value="Genomic_DNA"/>
</dbReference>
<dbReference type="PRINTS" id="PR00081">
    <property type="entry name" value="GDHRDH"/>
</dbReference>
<dbReference type="PROSITE" id="PS00061">
    <property type="entry name" value="ADH_SHORT"/>
    <property type="match status" value="1"/>
</dbReference>
<gene>
    <name evidence="4" type="ORF">BLS_002164</name>
</gene>